<dbReference type="Pfam" id="PF00144">
    <property type="entry name" value="Beta-lactamase"/>
    <property type="match status" value="1"/>
</dbReference>
<sequence>MSVTKSITAILVLRAIDNGLFNLDSKVTNFLPKFPLTGTLENREPPSANS</sequence>
<dbReference type="SUPFAM" id="SSF56601">
    <property type="entry name" value="beta-lactamase/transpeptidase-like"/>
    <property type="match status" value="1"/>
</dbReference>
<protein>
    <recommendedName>
        <fullName evidence="1">Beta-lactamase-related domain-containing protein</fullName>
    </recommendedName>
</protein>
<dbReference type="Proteomes" id="UP000295604">
    <property type="component" value="Unassembled WGS sequence"/>
</dbReference>
<evidence type="ECO:0000313" key="3">
    <source>
        <dbReference type="Proteomes" id="UP000295604"/>
    </source>
</evidence>
<evidence type="ECO:0000259" key="1">
    <source>
        <dbReference type="Pfam" id="PF00144"/>
    </source>
</evidence>
<gene>
    <name evidence="2" type="ORF">C8034_v007969</name>
</gene>
<comment type="caution">
    <text evidence="2">The sequence shown here is derived from an EMBL/GenBank/DDBJ whole genome shotgun (WGS) entry which is preliminary data.</text>
</comment>
<accession>A0A4R8T3N6</accession>
<dbReference type="InterPro" id="IPR001466">
    <property type="entry name" value="Beta-lactam-related"/>
</dbReference>
<dbReference type="Gene3D" id="3.40.710.10">
    <property type="entry name" value="DD-peptidase/beta-lactamase superfamily"/>
    <property type="match status" value="1"/>
</dbReference>
<dbReference type="AlphaFoldDB" id="A0A4R8T3N6"/>
<name>A0A4R8T3N6_9PEZI</name>
<evidence type="ECO:0000313" key="2">
    <source>
        <dbReference type="EMBL" id="TEA11220.1"/>
    </source>
</evidence>
<feature type="domain" description="Beta-lactamase-related" evidence="1">
    <location>
        <begin position="1"/>
        <end position="35"/>
    </location>
</feature>
<dbReference type="EMBL" id="QAPF01000365">
    <property type="protein sequence ID" value="TEA11220.1"/>
    <property type="molecule type" value="Genomic_DNA"/>
</dbReference>
<proteinExistence type="predicted"/>
<organism evidence="2 3">
    <name type="scientific">Colletotrichum sidae</name>
    <dbReference type="NCBI Taxonomy" id="1347389"/>
    <lineage>
        <taxon>Eukaryota</taxon>
        <taxon>Fungi</taxon>
        <taxon>Dikarya</taxon>
        <taxon>Ascomycota</taxon>
        <taxon>Pezizomycotina</taxon>
        <taxon>Sordariomycetes</taxon>
        <taxon>Hypocreomycetidae</taxon>
        <taxon>Glomerellales</taxon>
        <taxon>Glomerellaceae</taxon>
        <taxon>Colletotrichum</taxon>
        <taxon>Colletotrichum orbiculare species complex</taxon>
    </lineage>
</organism>
<dbReference type="InterPro" id="IPR012338">
    <property type="entry name" value="Beta-lactam/transpept-like"/>
</dbReference>
<keyword evidence="3" id="KW-1185">Reference proteome</keyword>
<reference evidence="2 3" key="1">
    <citation type="submission" date="2018-11" db="EMBL/GenBank/DDBJ databases">
        <title>Genome sequence and assembly of Colletotrichum sidae.</title>
        <authorList>
            <person name="Gan P."/>
            <person name="Shirasu K."/>
        </authorList>
    </citation>
    <scope>NUCLEOTIDE SEQUENCE [LARGE SCALE GENOMIC DNA]</scope>
    <source>
        <strain evidence="2 3">CBS 518.97</strain>
    </source>
</reference>